<evidence type="ECO:0000259" key="20">
    <source>
        <dbReference type="Pfam" id="PF12777"/>
    </source>
</evidence>
<dbReference type="Gene3D" id="1.20.58.1120">
    <property type="match status" value="1"/>
</dbReference>
<feature type="domain" description="Dynein heavy chain 3 AAA+ lid" evidence="24">
    <location>
        <begin position="1924"/>
        <end position="2014"/>
    </location>
</feature>
<dbReference type="Gene3D" id="1.20.920.30">
    <property type="match status" value="1"/>
</dbReference>
<feature type="domain" description="Dynein heavy chain AAA module D4" evidence="21">
    <location>
        <begin position="2085"/>
        <end position="2345"/>
    </location>
</feature>
<dbReference type="Pfam" id="PF12777">
    <property type="entry name" value="MT"/>
    <property type="match status" value="1"/>
</dbReference>
<dbReference type="STRING" id="6412.T1FY87"/>
<dbReference type="Pfam" id="PF17857">
    <property type="entry name" value="AAA_lid_1"/>
    <property type="match status" value="1"/>
</dbReference>
<dbReference type="FunFam" id="3.10.490.20:FF:000001">
    <property type="entry name" value="dynein heavy chain 7, axonemal"/>
    <property type="match status" value="1"/>
</dbReference>
<dbReference type="FunFam" id="3.40.50.300:FF:000223">
    <property type="entry name" value="Dynein heavy chain 3, axonemal"/>
    <property type="match status" value="1"/>
</dbReference>
<dbReference type="FunFam" id="1.20.920.30:FF:000002">
    <property type="entry name" value="Dynein axonemal heavy chain 3"/>
    <property type="match status" value="1"/>
</dbReference>
<evidence type="ECO:0000259" key="21">
    <source>
        <dbReference type="Pfam" id="PF12780"/>
    </source>
</evidence>
<evidence type="ECO:0000259" key="19">
    <source>
        <dbReference type="Pfam" id="PF12774"/>
    </source>
</evidence>
<dbReference type="FunFam" id="1.20.920.20:FF:000006">
    <property type="entry name" value="Dynein, axonemal, heavy chain 6"/>
    <property type="match status" value="1"/>
</dbReference>
<dbReference type="GO" id="GO:0008569">
    <property type="term" value="F:minus-end-directed microtubule motor activity"/>
    <property type="evidence" value="ECO:0007669"/>
    <property type="project" value="InterPro"/>
</dbReference>
<evidence type="ECO:0000256" key="13">
    <source>
        <dbReference type="ARBA" id="ARBA00023175"/>
    </source>
</evidence>
<dbReference type="InterPro" id="IPR026983">
    <property type="entry name" value="DHC"/>
</dbReference>
<keyword evidence="4" id="KW-0963">Cytoplasm</keyword>
<feature type="coiled-coil region" evidence="16">
    <location>
        <begin position="2589"/>
        <end position="2637"/>
    </location>
</feature>
<dbReference type="FunFam" id="3.40.50.300:FF:000044">
    <property type="entry name" value="Dynein heavy chain 5, axonemal"/>
    <property type="match status" value="1"/>
</dbReference>
<dbReference type="Gene3D" id="1.10.287.2620">
    <property type="match status" value="1"/>
</dbReference>
<dbReference type="InterPro" id="IPR035699">
    <property type="entry name" value="AAA_6"/>
</dbReference>
<dbReference type="GO" id="GO:0005524">
    <property type="term" value="F:ATP binding"/>
    <property type="evidence" value="ECO:0007669"/>
    <property type="project" value="UniProtKB-KW"/>
</dbReference>
<dbReference type="EMBL" id="KB096742">
    <property type="protein sequence ID" value="ESO02212.1"/>
    <property type="molecule type" value="Genomic_DNA"/>
</dbReference>
<dbReference type="InterPro" id="IPR013602">
    <property type="entry name" value="Dynein_heavy_linker"/>
</dbReference>
<name>T1FY87_HELRO</name>
<dbReference type="EnsemblMetazoa" id="HelroT65497">
    <property type="protein sequence ID" value="HelroP65497"/>
    <property type="gene ID" value="HelroG65497"/>
</dbReference>
<feature type="domain" description="Dynein heavy chain AAA 5 extension" evidence="23">
    <location>
        <begin position="1566"/>
        <end position="1702"/>
    </location>
</feature>
<reference evidence="27 29" key="2">
    <citation type="journal article" date="2013" name="Nature">
        <title>Insights into bilaterian evolution from three spiralian genomes.</title>
        <authorList>
            <person name="Simakov O."/>
            <person name="Marletaz F."/>
            <person name="Cho S.J."/>
            <person name="Edsinger-Gonzales E."/>
            <person name="Havlak P."/>
            <person name="Hellsten U."/>
            <person name="Kuo D.H."/>
            <person name="Larsson T."/>
            <person name="Lv J."/>
            <person name="Arendt D."/>
            <person name="Savage R."/>
            <person name="Osoegawa K."/>
            <person name="de Jong P."/>
            <person name="Grimwood J."/>
            <person name="Chapman J.A."/>
            <person name="Shapiro H."/>
            <person name="Aerts A."/>
            <person name="Otillar R.P."/>
            <person name="Terry A.Y."/>
            <person name="Boore J.L."/>
            <person name="Grigoriev I.V."/>
            <person name="Lindberg D.R."/>
            <person name="Seaver E.C."/>
            <person name="Weisblat D.A."/>
            <person name="Putnam N.H."/>
            <person name="Rokhsar D.S."/>
        </authorList>
    </citation>
    <scope>NUCLEOTIDE SEQUENCE</scope>
</reference>
<dbReference type="Pfam" id="PF03028">
    <property type="entry name" value="Dynein_heavy"/>
    <property type="match status" value="1"/>
</dbReference>
<dbReference type="FunFam" id="1.10.8.720:FF:000001">
    <property type="entry name" value="dynein heavy chain 7, axonemal"/>
    <property type="match status" value="1"/>
</dbReference>
<dbReference type="Pfam" id="PF17852">
    <property type="entry name" value="Dynein_AAA_lid"/>
    <property type="match status" value="1"/>
</dbReference>
<dbReference type="FunFam" id="1.20.58.1120:FF:000005">
    <property type="entry name" value="Dynein, axonemal, heavy chain 12"/>
    <property type="match status" value="1"/>
</dbReference>
<evidence type="ECO:0000256" key="16">
    <source>
        <dbReference type="SAM" id="Coils"/>
    </source>
</evidence>
<dbReference type="OMA" id="TSIFEWT"/>
<dbReference type="Pfam" id="PF12775">
    <property type="entry name" value="AAA_7"/>
    <property type="match status" value="1"/>
</dbReference>
<evidence type="ECO:0000256" key="9">
    <source>
        <dbReference type="ARBA" id="ARBA00022846"/>
    </source>
</evidence>
<dbReference type="InterPro" id="IPR024317">
    <property type="entry name" value="Dynein_heavy_chain_D4_dom"/>
</dbReference>
<feature type="domain" description="Dynein heavy chain region D6 P-loop" evidence="17">
    <location>
        <begin position="3202"/>
        <end position="3316"/>
    </location>
</feature>
<keyword evidence="13" id="KW-0505">Motor protein</keyword>
<dbReference type="InterPro" id="IPR043157">
    <property type="entry name" value="Dynein_AAA1S"/>
</dbReference>
<dbReference type="Pfam" id="PF08393">
    <property type="entry name" value="DHC_N2"/>
    <property type="match status" value="1"/>
</dbReference>
<dbReference type="Gene3D" id="1.10.8.720">
    <property type="entry name" value="Region D6 of dynein motor"/>
    <property type="match status" value="1"/>
</dbReference>
<evidence type="ECO:0000259" key="18">
    <source>
        <dbReference type="Pfam" id="PF08393"/>
    </source>
</evidence>
<dbReference type="FunFam" id="3.40.50.300:FF:002141">
    <property type="entry name" value="Dynein heavy chain"/>
    <property type="match status" value="1"/>
</dbReference>
<dbReference type="Gene3D" id="3.40.50.300">
    <property type="entry name" value="P-loop containing nucleotide triphosphate hydrolases"/>
    <property type="match status" value="5"/>
</dbReference>
<dbReference type="InterPro" id="IPR004273">
    <property type="entry name" value="Dynein_heavy_D6_P-loop"/>
</dbReference>
<dbReference type="FunFam" id="1.10.287.2620:FF:000002">
    <property type="entry name" value="Dynein heavy chain 2, axonemal"/>
    <property type="match status" value="1"/>
</dbReference>
<dbReference type="InterPro" id="IPR041228">
    <property type="entry name" value="Dynein_C"/>
</dbReference>
<dbReference type="Gene3D" id="1.20.920.20">
    <property type="match status" value="1"/>
</dbReference>
<dbReference type="InterPro" id="IPR024743">
    <property type="entry name" value="Dynein_HC_stalk"/>
</dbReference>
<dbReference type="Gene3D" id="1.10.8.710">
    <property type="match status" value="1"/>
</dbReference>
<feature type="domain" description="Dynein heavy chain linker" evidence="18">
    <location>
        <begin position="555"/>
        <end position="939"/>
    </location>
</feature>
<dbReference type="GO" id="GO:0045505">
    <property type="term" value="F:dynein intermediate chain binding"/>
    <property type="evidence" value="ECO:0007669"/>
    <property type="project" value="InterPro"/>
</dbReference>
<dbReference type="Gene3D" id="1.20.140.100">
    <property type="entry name" value="Dynein heavy chain, N-terminal domain 2"/>
    <property type="match status" value="1"/>
</dbReference>
<dbReference type="InterPro" id="IPR041589">
    <property type="entry name" value="DNAH3_AAA_lid_1"/>
</dbReference>
<dbReference type="Gene3D" id="3.20.180.20">
    <property type="entry name" value="Dynein heavy chain, N-terminal domain 2"/>
    <property type="match status" value="1"/>
</dbReference>
<dbReference type="GO" id="GO:0031514">
    <property type="term" value="C:motile cilium"/>
    <property type="evidence" value="ECO:0007669"/>
    <property type="project" value="UniProtKB-SubCell"/>
</dbReference>
<dbReference type="Proteomes" id="UP000015101">
    <property type="component" value="Unassembled WGS sequence"/>
</dbReference>
<evidence type="ECO:0000259" key="23">
    <source>
        <dbReference type="Pfam" id="PF17852"/>
    </source>
</evidence>
<feature type="domain" description="Dynein heavy chain ATP-binding dynein motor region" evidence="22">
    <location>
        <begin position="2734"/>
        <end position="2955"/>
    </location>
</feature>
<evidence type="ECO:0000259" key="25">
    <source>
        <dbReference type="Pfam" id="PF18198"/>
    </source>
</evidence>
<reference evidence="29" key="1">
    <citation type="submission" date="2012-12" db="EMBL/GenBank/DDBJ databases">
        <authorList>
            <person name="Hellsten U."/>
            <person name="Grimwood J."/>
            <person name="Chapman J.A."/>
            <person name="Shapiro H."/>
            <person name="Aerts A."/>
            <person name="Otillar R.P."/>
            <person name="Terry A.Y."/>
            <person name="Boore J.L."/>
            <person name="Simakov O."/>
            <person name="Marletaz F."/>
            <person name="Cho S.-J."/>
            <person name="Edsinger-Gonzales E."/>
            <person name="Havlak P."/>
            <person name="Kuo D.-H."/>
            <person name="Larsson T."/>
            <person name="Lv J."/>
            <person name="Arendt D."/>
            <person name="Savage R."/>
            <person name="Osoegawa K."/>
            <person name="de Jong P."/>
            <person name="Lindberg D.R."/>
            <person name="Seaver E.C."/>
            <person name="Weisblat D.A."/>
            <person name="Putnam N.H."/>
            <person name="Grigoriev I.V."/>
            <person name="Rokhsar D.S."/>
        </authorList>
    </citation>
    <scope>NUCLEOTIDE SEQUENCE</scope>
</reference>
<evidence type="ECO:0000256" key="6">
    <source>
        <dbReference type="ARBA" id="ARBA00022737"/>
    </source>
</evidence>
<comment type="similarity">
    <text evidence="3">Belongs to the dynein heavy chain family.</text>
</comment>
<dbReference type="InterPro" id="IPR042222">
    <property type="entry name" value="Dynein_2_N"/>
</dbReference>
<evidence type="ECO:0000256" key="15">
    <source>
        <dbReference type="ARBA" id="ARBA00023273"/>
    </source>
</evidence>
<gene>
    <name evidence="28" type="primary">20213785</name>
    <name evidence="27" type="ORF">HELRODRAFT_65497</name>
</gene>
<evidence type="ECO:0000256" key="4">
    <source>
        <dbReference type="ARBA" id="ARBA00022490"/>
    </source>
</evidence>
<dbReference type="Pfam" id="PF12781">
    <property type="entry name" value="AAA_9"/>
    <property type="match status" value="1"/>
</dbReference>
<dbReference type="InterPro" id="IPR041658">
    <property type="entry name" value="AAA_lid_11"/>
</dbReference>
<dbReference type="FunFam" id="3.40.50.300:FF:000362">
    <property type="entry name" value="Dynein, axonemal, heavy chain 6"/>
    <property type="match status" value="1"/>
</dbReference>
<dbReference type="GO" id="GO:0005858">
    <property type="term" value="C:axonemal dynein complex"/>
    <property type="evidence" value="ECO:0007669"/>
    <property type="project" value="UniProtKB-ARBA"/>
</dbReference>
<feature type="domain" description="Dynein heavy chain coiled coil stalk" evidence="20">
    <location>
        <begin position="2361"/>
        <end position="2703"/>
    </location>
</feature>
<evidence type="ECO:0000256" key="11">
    <source>
        <dbReference type="ARBA" id="ARBA00023054"/>
    </source>
</evidence>
<keyword evidence="14" id="KW-0206">Cytoskeleton</keyword>
<keyword evidence="5" id="KW-0493">Microtubule</keyword>
<evidence type="ECO:0000256" key="3">
    <source>
        <dbReference type="ARBA" id="ARBA00008887"/>
    </source>
</evidence>
<evidence type="ECO:0000313" key="28">
    <source>
        <dbReference type="EnsemblMetazoa" id="HelroP65497"/>
    </source>
</evidence>
<evidence type="ECO:0000259" key="26">
    <source>
        <dbReference type="Pfam" id="PF18199"/>
    </source>
</evidence>
<dbReference type="Gene3D" id="1.10.472.130">
    <property type="match status" value="1"/>
</dbReference>
<keyword evidence="11 16" id="KW-0175">Coiled coil</keyword>
<dbReference type="GO" id="GO:0005874">
    <property type="term" value="C:microtubule"/>
    <property type="evidence" value="ECO:0007669"/>
    <property type="project" value="UniProtKB-KW"/>
</dbReference>
<dbReference type="Pfam" id="PF18199">
    <property type="entry name" value="Dynein_C"/>
    <property type="match status" value="1"/>
</dbReference>
<dbReference type="PANTHER" id="PTHR22878:SF70">
    <property type="entry name" value="DYNEIN HEAVY CHAIN 2, AXONEMAL"/>
    <property type="match status" value="1"/>
</dbReference>
<dbReference type="InterPro" id="IPR041466">
    <property type="entry name" value="Dynein_AAA5_ext"/>
</dbReference>
<evidence type="ECO:0000256" key="1">
    <source>
        <dbReference type="ARBA" id="ARBA00004230"/>
    </source>
</evidence>
<dbReference type="OrthoDB" id="5593012at2759"/>
<feature type="domain" description="Dynein heavy chain hydrolytic ATP-binding dynein motor region" evidence="19">
    <location>
        <begin position="1073"/>
        <end position="1399"/>
    </location>
</feature>
<dbReference type="Gene3D" id="1.20.1270.280">
    <property type="match status" value="1"/>
</dbReference>
<protein>
    <submittedName>
        <fullName evidence="27 28">Uncharacterized protein</fullName>
    </submittedName>
</protein>
<keyword evidence="9" id="KW-0282">Flagellum</keyword>
<evidence type="ECO:0000256" key="10">
    <source>
        <dbReference type="ARBA" id="ARBA00023017"/>
    </source>
</evidence>
<comment type="subcellular location">
    <subcellularLocation>
        <location evidence="1">Cell projection</location>
        <location evidence="1">Cilium</location>
        <location evidence="1">Flagellum</location>
    </subcellularLocation>
    <subcellularLocation>
        <location evidence="2">Cytoplasm</location>
        <location evidence="2">Cytoskeleton</location>
        <location evidence="2">Cilium axoneme</location>
    </subcellularLocation>
</comment>
<dbReference type="InterPro" id="IPR035706">
    <property type="entry name" value="AAA_9"/>
</dbReference>
<dbReference type="Gene3D" id="3.10.490.20">
    <property type="match status" value="1"/>
</dbReference>
<dbReference type="PANTHER" id="PTHR22878">
    <property type="entry name" value="DYNEIN HEAVY CHAIN 6, AXONEMAL-LIKE-RELATED"/>
    <property type="match status" value="1"/>
</dbReference>
<dbReference type="FunFam" id="1.10.8.710:FF:000004">
    <property type="entry name" value="Dynein axonemal heavy chain 6"/>
    <property type="match status" value="1"/>
</dbReference>
<evidence type="ECO:0000256" key="7">
    <source>
        <dbReference type="ARBA" id="ARBA00022741"/>
    </source>
</evidence>
<proteinExistence type="inferred from homology"/>
<dbReference type="FunFam" id="3.20.180.20:FF:000003">
    <property type="entry name" value="Dynein heavy chain 12, axonemal"/>
    <property type="match status" value="1"/>
</dbReference>
<dbReference type="FunFam" id="1.20.1270.280:FF:000001">
    <property type="entry name" value="dynein heavy chain 7, axonemal"/>
    <property type="match status" value="1"/>
</dbReference>
<keyword evidence="12" id="KW-0969">Cilium</keyword>
<dbReference type="InterPro" id="IPR027417">
    <property type="entry name" value="P-loop_NTPase"/>
</dbReference>
<dbReference type="SUPFAM" id="SSF52540">
    <property type="entry name" value="P-loop containing nucleoside triphosphate hydrolases"/>
    <property type="match status" value="4"/>
</dbReference>
<dbReference type="InterPro" id="IPR042228">
    <property type="entry name" value="Dynein_linker_3"/>
</dbReference>
<feature type="domain" description="Dynein heavy chain AAA lid" evidence="25">
    <location>
        <begin position="3352"/>
        <end position="3493"/>
    </location>
</feature>
<keyword evidence="8" id="KW-0067">ATP-binding</keyword>
<dbReference type="InParanoid" id="T1FY87"/>
<keyword evidence="29" id="KW-1185">Reference proteome</keyword>
<keyword evidence="7" id="KW-0547">Nucleotide-binding</keyword>
<reference evidence="28" key="3">
    <citation type="submission" date="2015-06" db="UniProtKB">
        <authorList>
            <consortium name="EnsemblMetazoa"/>
        </authorList>
    </citation>
    <scope>IDENTIFICATION</scope>
</reference>
<dbReference type="HOGENOM" id="CLU_000038_0_0_1"/>
<dbReference type="eggNOG" id="KOG3595">
    <property type="taxonomic scope" value="Eukaryota"/>
</dbReference>
<keyword evidence="15" id="KW-0966">Cell projection</keyword>
<dbReference type="FunFam" id="1.20.140.100:FF:000004">
    <property type="entry name" value="Dynein axonemal heavy chain 6"/>
    <property type="match status" value="1"/>
</dbReference>
<dbReference type="FunFam" id="1.10.8.1220:FF:000001">
    <property type="entry name" value="Dynein axonemal heavy chain 5"/>
    <property type="match status" value="1"/>
</dbReference>
<feature type="domain" description="Dynein heavy chain C-terminal" evidence="26">
    <location>
        <begin position="3502"/>
        <end position="3800"/>
    </location>
</feature>
<evidence type="ECO:0000313" key="27">
    <source>
        <dbReference type="EMBL" id="ESO02212.1"/>
    </source>
</evidence>
<keyword evidence="10" id="KW-0243">Dynein</keyword>
<organism evidence="28 29">
    <name type="scientific">Helobdella robusta</name>
    <name type="common">Californian leech</name>
    <dbReference type="NCBI Taxonomy" id="6412"/>
    <lineage>
        <taxon>Eukaryota</taxon>
        <taxon>Metazoa</taxon>
        <taxon>Spiralia</taxon>
        <taxon>Lophotrochozoa</taxon>
        <taxon>Annelida</taxon>
        <taxon>Clitellata</taxon>
        <taxon>Hirudinea</taxon>
        <taxon>Rhynchobdellida</taxon>
        <taxon>Glossiphoniidae</taxon>
        <taxon>Helobdella</taxon>
    </lineage>
</organism>
<dbReference type="Pfam" id="PF18198">
    <property type="entry name" value="AAA_lid_11"/>
    <property type="match status" value="1"/>
</dbReference>
<keyword evidence="6" id="KW-0677">Repeat</keyword>
<evidence type="ECO:0000259" key="22">
    <source>
        <dbReference type="Pfam" id="PF12781"/>
    </source>
</evidence>
<sequence>MNYEAMKKIIEASPITPMQPELYDRILNLVPDKLLNNPNVKELSDQLKKEIDEDFIETIKKLNVESSLRSTTIKKEYTLLKKPNSSSISSRLLMRNLYITHHACRQVLAISYDTIGSMLLLDSSNYSRALGCRTFDAFKTIIVRECKSQEDIVKTIWFQKIVHVISEKKDAHLIHPKKVDNFFNCLASLMSQKISDLLTRSIQSWVDTFDERNKALLPLLKMELILDDETKKMMFYPYYTDLEELIISVVHCVADMLQEVPKITSWTNRGAVNLSTRVPSSVITAACSYLKASLHRNFEEPSQKLEKLIEDYSYLVEGGAEIEIDNFVNGDHNFAEYQELFWKYNNILNELRSLNSIEHYDLIELDCTDLKLGIIQTTNDHIKKILTKMVDDLRVLNISICEKFDNIVKVGLKVPDDLKELTEMQKFIEHVRTVEIFKLNQMTKAAFEQIKFLLDHYLFSEEDIALNSLVPVWPANINPVFDANDEIIEQARQRFFNLLMEKKEKLLFDFEKLKVRIDTFNDYSDLTRIDEYFRIVKSAMLRISEHYKEKDRINEEEEMFNIQLTEFTEIHELDNLAQPFYKLFKTLRKWTKAEKKWMDGNFSNLVTEVIEEESNNIPMIGILCNPGLKSRHWKLLSEIVGYDIEPDSGTTLRKMLKLDLDEFMDRFGTISTSATKEYMLEKALHKMKEEWENLQFNMATYRDTNVPILASCDEIQTLLDDHIVKTITMKGSVFVKPFESELIEWEQKIHLVQDILDESMNVQSQWLYLEPIFSSEDIMLQMPDESRKFLTVDKNWKDIMKYVAKDTRVLVATEMPGMLSRLQDSNAMLEKINQGINLYLEKKRLYFPRFFFLSNDEILEILSETKDPTRVQPHLKKCFEGIERLLFEEEDLEIFAMFSSEGEQVDFVRSVSTSEAKGSVEKWLLQVQDVMLESIEQVIIYSHSAYKTVPRNQWVKDWPGQVVLCISQIYWTAESHDAINLLNDRPSSMKDFLANQDAQLLRIIDLVRGLLSKQQRITLESLVVIDVHARDVIEDIISKNVTKDTDFHWAAQLRYYYKDQNVFVNMVNAAIKYANEYLGNTSRLVITPLTDRCYRTLIGAFHMNLNGAPEGPAGTGKTETTKDLAKAVAVQCLVFNCSDGLDYISMSKFFKGLACAGAWSCFDEFNRIDPEVLSVIAQQILCIIRAVQMEAKKFVFEGTELQLNSMCYICITMNPGYAGRSELPDNLKVLFRPVAMMVPDYAMIAEISLYSYGFKEARNLSVKIVTLYRLCSEQLSSQYHYDYGMRAVKTVLLAAGNIKLKYPNEDEKILMLRSIVDVNCPKFLQQDIVLFNGIISDIFPGIQLTQPDYSVLMAEFERVCTKNNLQMVPSFVEKIIQTYEMMILRHGFMLVGSPFGGKSCVLKVLSESMSSLHEAGSQEYERVHFTVINPKSITMAQLYGNFDLISHEWSDGVVANVFRDYKVSASPGRKWVVFDGPVDAVWIENMNTVLDDNKKLCLTSGEVIQMSSVMSVIFETLDLSQASPATVSRCGMIYLEPTILGWRPLVKSWLFEQHTLLSSDYAPYITAMLEWLVDPSLEYVSKNCKSYIAVGSSNQVVSLVRIISMLMKNACNDVDVSENKTFKQWLCGAIMFAIPWSIGGLLDADGREKFDKFYRDLLSGNNSLYPLLPGLDKITNMFPEDQICYNYVFEQKSRGIWRNWTDLFESNPVAPGKKLEELLVPTMDTVRCSYLLDICITNRMPIIFVGPTGTGKSVYVSQKLTSDLSSQLYLPIIINFSAQTSANQLQNLVLLKMQRLRRGLYGPPPGKLAVIFIDDLNMPALEVYGAQPPIELLRQYHDIKHWLYVYDLKDTTKVFLNDLMFLGCMGPPGGGRNPLNVRFTRHFINISINPFQEETMTRIFSTLMSLYFRGNNYSVEFYSLGNQLVAATMQVYKTAVINLLPTPAKSHYVFNLRDFSRVINGMCMIKKEKVEDTRVFVRLWVHEVLRVFSDRLISDDDSSWLLSEIKEILRVVFNEGIDSLFSHLKSDQKNELQREDLSSLIFGDYMDPDALLEEKCYEEVMDINVMYAVAEEAIKEYNQINKNRMNFVIFRYALEHLSRVCRVLRMPRGNALLVGLGGSGKQSLTCLAAHLSSMLLFRPKMTSKYGKNEWREDVKLVMKNAGTLGKKIVFLITDSQLKEESFVEDIDSLLNSGEVPNLFTPDEKAEVMEAVRPLAQKAKDTGEMEPLALYSFYVNRCRENMSIILTVSPIGNAFRNRLRQFPSLINCCTIDWFHSWPEDALERVAYKFLENINMTNENRKSTVHICKYFHTYAEEMTIKFLASEGRRTYVTPTSYLQLLQLVKKLTSMKENELMGFRKRYLVGLEKLAFAASQVSVMQEELEKLKPELQKSAEENNQMVIMIERESREVEGKGEKVKYEEAIANDQAEESTALKNECEADLAEAIPALESAQAALDTLKPGDIAIVKSMKNPPAGVKLVMAAVCVMKNVQPDRVADTSGGGKKILDYWGPSKKLLGDLNFLKDLKEYDKDNIPPTVIAKLQAEFFPNPEFDPAKVAKASSAAEGLCKWILAMAMYDRVAKIVAPKKAKLALAQDALQKTQKQLAEKTAELNQLNMKLAKLKKNLQVSIERKEQLQAQYDLCVVKLARAEKLISGLGGEKERWMDAANLLQAAIENLLGDMIMSAGVITYLGPFTILFRQQCIQDWLIMVKSLQLPTMPGEYLLSRSLGRPVDIQSWNIAGLPKDNFSIDNAIMVFNSNRWPLMIDPQSQANKWIKNMEKDNQLALLKPLSSDFSRVLELCISFGKPLLLENIGEELDPSLEPVLLKLTFAQAGIEMMQLGDKIIDYNENFRFYITTKLQNPHYLPEVSIKVNILNFMITLDGLEDQLLGIVVTKERPELEDERQALILMSANNKKKLKEIEDTILLTLSEGEGNILEDEDANEILESSKIMATEIAKKQMVAEVTESKINEARKGYKPIARYSSTLFFAVCDISKIDPMYQYSLAWFINLYLTSIQDSVKSKILDRRLRNLSNHFTYNLFANVCRSLFEQHKLVFSLYLTVQIEMSKNELTLQEFTFFLTGGVGFENKLEKPAAESWLSDKSWDELCRLSDLMPVFNNITNHFKENLKEWKNFCNEKFPQQVSMPEFSSTPLTEFQKMMVLRCLRPDKIRISVMNYVSEKMGKSFVEPPPFDLSKSFADSSCVVPLIFILSPGADPTMALLQFASDKGFTGDKLMSISLGQGQGPIASKMIFEAKENGTWVLLQNCHFAVSWMPKLEKICEELTYGSTNEHFRLWLTSYPSNKFPVSVLQNGVKMTNEPPTGLRQNLLQSYLNDPISNPLFFNGCPEKNLVFHKLLFSLCFFHAVVQERKKFGALGWNIQYGFNESDLRISASQLQMFINESDEVSYEAITYVTGECNYGGRVTDGWDRRCLMTILANFYNPKVVQDSKYYFSPSGIYCTPPIRGDDDYVDCIEFIKELPSVQQPEVFGLHDNVDISKDLFENRQLFDSVLIALGSKEQGSGCKFDDSLYIIAADILDKLPNVFDLEKSLKKYPVMYVESMNTVLVQEMERFNRLIVIIKTTLLQLQKAIKGLEVMSSDLEELGASLLTGKIPLLWAQRSYPSLKPLASYINDLIERINFFQTWYNHGPPEIFWISGFYFTQAFLTGVMQNFARKFSVAIDLLSFDFKVTVRRASLKRPPDGAYVRGLYVDGARWDDGGHLAEQFPDVLYDKLPVIWLIPKLKSHIDYSENRYVCPVYKTSERKGVLSTTGHSTNFVLTILLETKEPVDHWIRRGVALLCQLDD</sequence>
<dbReference type="InterPro" id="IPR042219">
    <property type="entry name" value="AAA_lid_11_sf"/>
</dbReference>
<evidence type="ECO:0000259" key="17">
    <source>
        <dbReference type="Pfam" id="PF03028"/>
    </source>
</evidence>
<accession>T1FY87</accession>
<evidence type="ECO:0000256" key="5">
    <source>
        <dbReference type="ARBA" id="ARBA00022701"/>
    </source>
</evidence>
<dbReference type="KEGG" id="hro:HELRODRAFT_65497"/>
<dbReference type="CTD" id="20213785"/>
<dbReference type="RefSeq" id="XP_009019620.1">
    <property type="nucleotide sequence ID" value="XM_009021372.1"/>
</dbReference>
<dbReference type="Gene3D" id="6.10.140.1060">
    <property type="match status" value="1"/>
</dbReference>
<evidence type="ECO:0000256" key="8">
    <source>
        <dbReference type="ARBA" id="ARBA00022840"/>
    </source>
</evidence>
<dbReference type="GO" id="GO:0003341">
    <property type="term" value="P:cilium movement"/>
    <property type="evidence" value="ECO:0007669"/>
    <property type="project" value="UniProtKB-ARBA"/>
</dbReference>
<dbReference type="InterPro" id="IPR043160">
    <property type="entry name" value="Dynein_C_barrel"/>
</dbReference>
<dbReference type="GeneID" id="20213785"/>
<dbReference type="Pfam" id="PF12774">
    <property type="entry name" value="AAA_6"/>
    <property type="match status" value="1"/>
</dbReference>
<dbReference type="GO" id="GO:0051959">
    <property type="term" value="F:dynein light intermediate chain binding"/>
    <property type="evidence" value="ECO:0007669"/>
    <property type="project" value="InterPro"/>
</dbReference>
<evidence type="ECO:0000256" key="2">
    <source>
        <dbReference type="ARBA" id="ARBA00004430"/>
    </source>
</evidence>
<evidence type="ECO:0000313" key="29">
    <source>
        <dbReference type="Proteomes" id="UP000015101"/>
    </source>
</evidence>
<dbReference type="Gene3D" id="1.10.8.1220">
    <property type="match status" value="1"/>
</dbReference>
<dbReference type="Pfam" id="PF12780">
    <property type="entry name" value="AAA_8"/>
    <property type="match status" value="1"/>
</dbReference>
<evidence type="ECO:0000256" key="12">
    <source>
        <dbReference type="ARBA" id="ARBA00023069"/>
    </source>
</evidence>
<evidence type="ECO:0000259" key="24">
    <source>
        <dbReference type="Pfam" id="PF17857"/>
    </source>
</evidence>
<evidence type="ECO:0000256" key="14">
    <source>
        <dbReference type="ARBA" id="ARBA00023212"/>
    </source>
</evidence>
<dbReference type="EMBL" id="AMQM01000823">
    <property type="status" value="NOT_ANNOTATED_CDS"/>
    <property type="molecule type" value="Genomic_DNA"/>
</dbReference>
<dbReference type="FunFam" id="3.40.50.300:FF:001328">
    <property type="entry name" value="Dynein heavy chain 6, axonemal"/>
    <property type="match status" value="1"/>
</dbReference>